<name>A0A0A9B590_ARUDO</name>
<dbReference type="AlphaFoldDB" id="A0A0A9B590"/>
<proteinExistence type="predicted"/>
<dbReference type="EMBL" id="GBRH01240572">
    <property type="protein sequence ID" value="JAD57323.1"/>
    <property type="molecule type" value="Transcribed_RNA"/>
</dbReference>
<protein>
    <submittedName>
        <fullName evidence="1">Uncharacterized protein</fullName>
    </submittedName>
</protein>
<evidence type="ECO:0000313" key="1">
    <source>
        <dbReference type="EMBL" id="JAD57323.1"/>
    </source>
</evidence>
<reference evidence="1" key="1">
    <citation type="submission" date="2014-09" db="EMBL/GenBank/DDBJ databases">
        <authorList>
            <person name="Magalhaes I.L.F."/>
            <person name="Oliveira U."/>
            <person name="Santos F.R."/>
            <person name="Vidigal T.H.D.A."/>
            <person name="Brescovit A.D."/>
            <person name="Santos A.J."/>
        </authorList>
    </citation>
    <scope>NUCLEOTIDE SEQUENCE</scope>
    <source>
        <tissue evidence="1">Shoot tissue taken approximately 20 cm above the soil surface</tissue>
    </source>
</reference>
<reference evidence="1" key="2">
    <citation type="journal article" date="2015" name="Data Brief">
        <title>Shoot transcriptome of the giant reed, Arundo donax.</title>
        <authorList>
            <person name="Barrero R.A."/>
            <person name="Guerrero F.D."/>
            <person name="Moolhuijzen P."/>
            <person name="Goolsby J.A."/>
            <person name="Tidwell J."/>
            <person name="Bellgard S.E."/>
            <person name="Bellgard M.I."/>
        </authorList>
    </citation>
    <scope>NUCLEOTIDE SEQUENCE</scope>
    <source>
        <tissue evidence="1">Shoot tissue taken approximately 20 cm above the soil surface</tissue>
    </source>
</reference>
<accession>A0A0A9B590</accession>
<sequence length="35" mass="4032">MDPCIARPTPTNQYLPPVWVSSTHSVHLSRKKQKQ</sequence>
<organism evidence="1">
    <name type="scientific">Arundo donax</name>
    <name type="common">Giant reed</name>
    <name type="synonym">Donax arundinaceus</name>
    <dbReference type="NCBI Taxonomy" id="35708"/>
    <lineage>
        <taxon>Eukaryota</taxon>
        <taxon>Viridiplantae</taxon>
        <taxon>Streptophyta</taxon>
        <taxon>Embryophyta</taxon>
        <taxon>Tracheophyta</taxon>
        <taxon>Spermatophyta</taxon>
        <taxon>Magnoliopsida</taxon>
        <taxon>Liliopsida</taxon>
        <taxon>Poales</taxon>
        <taxon>Poaceae</taxon>
        <taxon>PACMAD clade</taxon>
        <taxon>Arundinoideae</taxon>
        <taxon>Arundineae</taxon>
        <taxon>Arundo</taxon>
    </lineage>
</organism>